<name>A0A0C2N6X0_THEKT</name>
<dbReference type="OrthoDB" id="5512at2759"/>
<proteinExistence type="predicted"/>
<dbReference type="AlphaFoldDB" id="A0A0C2N6X0"/>
<gene>
    <name evidence="2" type="ORF">RF11_10204</name>
</gene>
<dbReference type="Proteomes" id="UP000031668">
    <property type="component" value="Unassembled WGS sequence"/>
</dbReference>
<sequence length="102" mass="11798">MVEKEAEIAKLEAEQVEKESNMRKQAKDELENWKKEREAMIKERKESAVKEVSQPKAEESKEMWADCLKFIESNSKFVKSTKDTSRIKSAIIKMKEKSASAS</sequence>
<evidence type="ECO:0000313" key="3">
    <source>
        <dbReference type="Proteomes" id="UP000031668"/>
    </source>
</evidence>
<keyword evidence="3" id="KW-1185">Reference proteome</keyword>
<protein>
    <submittedName>
        <fullName evidence="2">Uncharacterized protein</fullName>
    </submittedName>
</protein>
<reference evidence="2 3" key="1">
    <citation type="journal article" date="2014" name="Genome Biol. Evol.">
        <title>The genome of the myxosporean Thelohanellus kitauei shows adaptations to nutrient acquisition within its fish host.</title>
        <authorList>
            <person name="Yang Y."/>
            <person name="Xiong J."/>
            <person name="Zhou Z."/>
            <person name="Huo F."/>
            <person name="Miao W."/>
            <person name="Ran C."/>
            <person name="Liu Y."/>
            <person name="Zhang J."/>
            <person name="Feng J."/>
            <person name="Wang M."/>
            <person name="Wang M."/>
            <person name="Wang L."/>
            <person name="Yao B."/>
        </authorList>
    </citation>
    <scope>NUCLEOTIDE SEQUENCE [LARGE SCALE GENOMIC DNA]</scope>
    <source>
        <strain evidence="2">Wuqing</strain>
    </source>
</reference>
<dbReference type="EMBL" id="JWZT01002340">
    <property type="protein sequence ID" value="KII69617.1"/>
    <property type="molecule type" value="Genomic_DNA"/>
</dbReference>
<feature type="coiled-coil region" evidence="1">
    <location>
        <begin position="1"/>
        <end position="50"/>
    </location>
</feature>
<accession>A0A0C2N6X0</accession>
<evidence type="ECO:0000313" key="2">
    <source>
        <dbReference type="EMBL" id="KII69617.1"/>
    </source>
</evidence>
<comment type="caution">
    <text evidence="2">The sequence shown here is derived from an EMBL/GenBank/DDBJ whole genome shotgun (WGS) entry which is preliminary data.</text>
</comment>
<organism evidence="2 3">
    <name type="scientific">Thelohanellus kitauei</name>
    <name type="common">Myxosporean</name>
    <dbReference type="NCBI Taxonomy" id="669202"/>
    <lineage>
        <taxon>Eukaryota</taxon>
        <taxon>Metazoa</taxon>
        <taxon>Cnidaria</taxon>
        <taxon>Myxozoa</taxon>
        <taxon>Myxosporea</taxon>
        <taxon>Bivalvulida</taxon>
        <taxon>Platysporina</taxon>
        <taxon>Myxobolidae</taxon>
        <taxon>Thelohanellus</taxon>
    </lineage>
</organism>
<keyword evidence="1" id="KW-0175">Coiled coil</keyword>
<evidence type="ECO:0000256" key="1">
    <source>
        <dbReference type="SAM" id="Coils"/>
    </source>
</evidence>